<sequence length="247" mass="28128">MINGILPNNIESMTKEDDEDVNTVAYFLPFIRKETYSLLRTLAMPEKPISLPYTTFKELLLDYVNYTNFDCGKSRRYRKMINEDTKNSTTLLRHLDPVHTQGYADNSLRSCNAFHEDEHKFGQCLPGGMFHSFNSCKFRNYKCFKCGDIGLILSVCNTNVYFTTTNIKSCNSDSTESSIHDNHFSLSTTSKDSAESYGSSEFNEVQNSCKTTVLNQPTYQISHKLVCSLAQLAVADGIRHTDIQYFT</sequence>
<dbReference type="Proteomes" id="UP000277204">
    <property type="component" value="Unassembled WGS sequence"/>
</dbReference>
<protein>
    <submittedName>
        <fullName evidence="1">Uncharacterized protein</fullName>
    </submittedName>
</protein>
<reference evidence="1 2" key="1">
    <citation type="submission" date="2018-11" db="EMBL/GenBank/DDBJ databases">
        <authorList>
            <consortium name="Pathogen Informatics"/>
        </authorList>
    </citation>
    <scope>NUCLEOTIDE SEQUENCE [LARGE SCALE GENOMIC DNA]</scope>
    <source>
        <strain evidence="1 2">Zambia</strain>
    </source>
</reference>
<dbReference type="AlphaFoldDB" id="A0A183N6K6"/>
<name>A0A183N6K6_9TREM</name>
<organism evidence="1 2">
    <name type="scientific">Schistosoma margrebowiei</name>
    <dbReference type="NCBI Taxonomy" id="48269"/>
    <lineage>
        <taxon>Eukaryota</taxon>
        <taxon>Metazoa</taxon>
        <taxon>Spiralia</taxon>
        <taxon>Lophotrochozoa</taxon>
        <taxon>Platyhelminthes</taxon>
        <taxon>Trematoda</taxon>
        <taxon>Digenea</taxon>
        <taxon>Strigeidida</taxon>
        <taxon>Schistosomatoidea</taxon>
        <taxon>Schistosomatidae</taxon>
        <taxon>Schistosoma</taxon>
    </lineage>
</organism>
<keyword evidence="2" id="KW-1185">Reference proteome</keyword>
<dbReference type="STRING" id="48269.A0A183N6K6"/>
<evidence type="ECO:0000313" key="2">
    <source>
        <dbReference type="Proteomes" id="UP000277204"/>
    </source>
</evidence>
<evidence type="ECO:0000313" key="1">
    <source>
        <dbReference type="EMBL" id="VDP49290.1"/>
    </source>
</evidence>
<proteinExistence type="predicted"/>
<accession>A0A183N6K6</accession>
<dbReference type="EMBL" id="UZAI01020034">
    <property type="protein sequence ID" value="VDP49290.1"/>
    <property type="molecule type" value="Genomic_DNA"/>
</dbReference>
<gene>
    <name evidence="1" type="ORF">SMRZ_LOCUS23931</name>
</gene>